<dbReference type="RefSeq" id="XP_002768919.1">
    <property type="nucleotide sequence ID" value="XM_002768873.1"/>
</dbReference>
<sequence>MEISSGFGGPILKLTEGVQKIARSVRGDSPHWNGQAAKDLASILKWDSDSIRDFDYEAGPLMRVASATLVSSGCETGRTDDDSDLIKRLALDRVICEAFPCHVRLLRLSIITACNSATAERCSSTAKRLTGPARQRTSSRHLTALAMIRHEGPSLDCVDDVTALVKDVAKTFLSKPNRRVAA</sequence>
<dbReference type="EMBL" id="GG683834">
    <property type="protein sequence ID" value="EER01637.1"/>
    <property type="molecule type" value="Genomic_DNA"/>
</dbReference>
<proteinExistence type="predicted"/>
<keyword evidence="2" id="KW-1185">Reference proteome</keyword>
<organism evidence="2">
    <name type="scientific">Perkinsus marinus (strain ATCC 50983 / TXsc)</name>
    <dbReference type="NCBI Taxonomy" id="423536"/>
    <lineage>
        <taxon>Eukaryota</taxon>
        <taxon>Sar</taxon>
        <taxon>Alveolata</taxon>
        <taxon>Perkinsozoa</taxon>
        <taxon>Perkinsea</taxon>
        <taxon>Perkinsida</taxon>
        <taxon>Perkinsidae</taxon>
        <taxon>Perkinsus</taxon>
    </lineage>
</organism>
<evidence type="ECO:0000313" key="1">
    <source>
        <dbReference type="EMBL" id="EER01637.1"/>
    </source>
</evidence>
<reference evidence="1 2" key="1">
    <citation type="submission" date="2008-07" db="EMBL/GenBank/DDBJ databases">
        <authorList>
            <person name="El-Sayed N."/>
            <person name="Caler E."/>
            <person name="Inman J."/>
            <person name="Amedeo P."/>
            <person name="Hass B."/>
            <person name="Wortman J."/>
        </authorList>
    </citation>
    <scope>NUCLEOTIDE SEQUENCE [LARGE SCALE GENOMIC DNA]</scope>
    <source>
        <strain evidence="2">ATCC 50983 / TXsc</strain>
    </source>
</reference>
<dbReference type="GeneID" id="9040189"/>
<evidence type="ECO:0008006" key="3">
    <source>
        <dbReference type="Google" id="ProtNLM"/>
    </source>
</evidence>
<dbReference type="Proteomes" id="UP000007800">
    <property type="component" value="Unassembled WGS sequence"/>
</dbReference>
<dbReference type="InParanoid" id="C5LNQ6"/>
<accession>C5LNQ6</accession>
<evidence type="ECO:0000313" key="2">
    <source>
        <dbReference type="Proteomes" id="UP000007800"/>
    </source>
</evidence>
<dbReference type="AlphaFoldDB" id="C5LNQ6"/>
<name>C5LNQ6_PERM5</name>
<gene>
    <name evidence="1" type="ORF">Pmar_PMAR016535</name>
</gene>
<protein>
    <recommendedName>
        <fullName evidence="3">HAT C-terminal dimerisation domain-containing protein</fullName>
    </recommendedName>
</protein>